<feature type="compositionally biased region" description="Polar residues" evidence="2">
    <location>
        <begin position="104"/>
        <end position="118"/>
    </location>
</feature>
<dbReference type="AlphaFoldDB" id="A0A4Y2NIH9"/>
<gene>
    <name evidence="3" type="ORF">AVEN_120470_1</name>
</gene>
<feature type="region of interest" description="Disordered" evidence="2">
    <location>
        <begin position="35"/>
        <end position="118"/>
    </location>
</feature>
<sequence length="209" mass="23362">MMVLNGLKEVELSTLERRLLAEPILTLSLSTLGDSDTSEMEILKSQDKSNSADDPFVCPLTPSQSASAEASELDTSNMNFLDSSCEAPQSNYEGLASETPEPASVSTEASGVKTPKQNSLRETLMLFRKNMKKHTAPSTAARAAACIEAEHIQNTKYMQKEEERKEKQADRKEQELRMKLLKEKIKRTKTKTLIHEKNSWSSQIKIQVV</sequence>
<name>A0A4Y2NIH9_ARAVE</name>
<evidence type="ECO:0000313" key="3">
    <source>
        <dbReference type="EMBL" id="GBN39278.1"/>
    </source>
</evidence>
<keyword evidence="1" id="KW-0175">Coiled coil</keyword>
<keyword evidence="4" id="KW-1185">Reference proteome</keyword>
<proteinExistence type="predicted"/>
<comment type="caution">
    <text evidence="3">The sequence shown here is derived from an EMBL/GenBank/DDBJ whole genome shotgun (WGS) entry which is preliminary data.</text>
</comment>
<dbReference type="Proteomes" id="UP000499080">
    <property type="component" value="Unassembled WGS sequence"/>
</dbReference>
<protein>
    <submittedName>
        <fullName evidence="3">Uncharacterized protein</fullName>
    </submittedName>
</protein>
<evidence type="ECO:0000313" key="4">
    <source>
        <dbReference type="Proteomes" id="UP000499080"/>
    </source>
</evidence>
<dbReference type="EMBL" id="BGPR01009320">
    <property type="protein sequence ID" value="GBN39278.1"/>
    <property type="molecule type" value="Genomic_DNA"/>
</dbReference>
<evidence type="ECO:0000256" key="1">
    <source>
        <dbReference type="SAM" id="Coils"/>
    </source>
</evidence>
<reference evidence="3 4" key="1">
    <citation type="journal article" date="2019" name="Sci. Rep.">
        <title>Orb-weaving spider Araneus ventricosus genome elucidates the spidroin gene catalogue.</title>
        <authorList>
            <person name="Kono N."/>
            <person name="Nakamura H."/>
            <person name="Ohtoshi R."/>
            <person name="Moran D.A.P."/>
            <person name="Shinohara A."/>
            <person name="Yoshida Y."/>
            <person name="Fujiwara M."/>
            <person name="Mori M."/>
            <person name="Tomita M."/>
            <person name="Arakawa K."/>
        </authorList>
    </citation>
    <scope>NUCLEOTIDE SEQUENCE [LARGE SCALE GENOMIC DNA]</scope>
</reference>
<organism evidence="3 4">
    <name type="scientific">Araneus ventricosus</name>
    <name type="common">Orbweaver spider</name>
    <name type="synonym">Epeira ventricosa</name>
    <dbReference type="NCBI Taxonomy" id="182803"/>
    <lineage>
        <taxon>Eukaryota</taxon>
        <taxon>Metazoa</taxon>
        <taxon>Ecdysozoa</taxon>
        <taxon>Arthropoda</taxon>
        <taxon>Chelicerata</taxon>
        <taxon>Arachnida</taxon>
        <taxon>Araneae</taxon>
        <taxon>Araneomorphae</taxon>
        <taxon>Entelegynae</taxon>
        <taxon>Araneoidea</taxon>
        <taxon>Araneidae</taxon>
        <taxon>Araneus</taxon>
    </lineage>
</organism>
<accession>A0A4Y2NIH9</accession>
<feature type="compositionally biased region" description="Polar residues" evidence="2">
    <location>
        <begin position="61"/>
        <end position="92"/>
    </location>
</feature>
<evidence type="ECO:0000256" key="2">
    <source>
        <dbReference type="SAM" id="MobiDB-lite"/>
    </source>
</evidence>
<feature type="compositionally biased region" description="Basic and acidic residues" evidence="2">
    <location>
        <begin position="41"/>
        <end position="51"/>
    </location>
</feature>
<feature type="coiled-coil region" evidence="1">
    <location>
        <begin position="157"/>
        <end position="191"/>
    </location>
</feature>